<feature type="transmembrane region" description="Helical" evidence="1">
    <location>
        <begin position="21"/>
        <end position="40"/>
    </location>
</feature>
<evidence type="ECO:0000313" key="3">
    <source>
        <dbReference type="EMBL" id="APE94773.1"/>
    </source>
</evidence>
<keyword evidence="5" id="KW-1185">Reference proteome</keyword>
<dbReference type="InterPro" id="IPR017823">
    <property type="entry name" value="CruF"/>
</dbReference>
<organism evidence="2 4">
    <name type="scientific">Halodesulfurarchaeum formicicum</name>
    <dbReference type="NCBI Taxonomy" id="1873524"/>
    <lineage>
        <taxon>Archaea</taxon>
        <taxon>Methanobacteriati</taxon>
        <taxon>Methanobacteriota</taxon>
        <taxon>Stenosarchaea group</taxon>
        <taxon>Halobacteria</taxon>
        <taxon>Halobacteriales</taxon>
        <taxon>Halobacteriaceae</taxon>
        <taxon>Halodesulfurarchaeum</taxon>
    </lineage>
</organism>
<name>A0A1D8S2G6_9EURY</name>
<feature type="transmembrane region" description="Helical" evidence="1">
    <location>
        <begin position="118"/>
        <end position="139"/>
    </location>
</feature>
<dbReference type="PATRIC" id="fig|1855411.3.peg.317"/>
<evidence type="ECO:0000313" key="4">
    <source>
        <dbReference type="Proteomes" id="UP000185608"/>
    </source>
</evidence>
<dbReference type="NCBIfam" id="TIGR03460">
    <property type="entry name" value="crt_membr_arch"/>
    <property type="match status" value="1"/>
</dbReference>
<reference evidence="2 4" key="1">
    <citation type="submission" date="2016-06" db="EMBL/GenBank/DDBJ databases">
        <title>Discovery of anaerobic lithoheterotrophic haloarchaeon capable of sulfur respiration by hydrogen and formate.</title>
        <authorList>
            <person name="Sorokin D.Y."/>
            <person name="Kublanov I.V."/>
            <person name="Roman P."/>
            <person name="Sinninghe Damste J.S."/>
            <person name="Golyshin P.N."/>
            <person name="Rojo D."/>
            <person name="Ciordia S."/>
            <person name="Mena Md.C."/>
            <person name="Ferrer M."/>
            <person name="Smedile F."/>
            <person name="Messina E."/>
            <person name="La Cono V."/>
            <person name="Yakimov M.M."/>
        </authorList>
    </citation>
    <scope>NUCLEOTIDE SEQUENCE [LARGE SCALE GENOMIC DNA]</scope>
    <source>
        <strain evidence="2 4">HTSR1</strain>
    </source>
</reference>
<feature type="transmembrane region" description="Helical" evidence="1">
    <location>
        <begin position="183"/>
        <end position="205"/>
    </location>
</feature>
<keyword evidence="1" id="KW-0472">Membrane</keyword>
<sequence length="280" mass="30292">MDRRAIEGRLETLVSENRFTIAVVFPVVGALLLLGSAEGWVPEPLAFQPTMVLFGTAVMRLPLIVGVLPLLDRRGAIGLLALTGYAYGIELVGVHTGLPYGDFAYLIELGPMLFGSVPLGLPVFFFPLVLNSYLLVVLLAGDRARSTPVRLLGTLGMVLAMDLVLDPGAVGLGFWAYAEGGAYYGVPASNYAGWVLSGAVSVWIFDWMLDGTALLDRLARTPFMLDDLVSFVILWGGINLYFGHLVPAILAVLLGLGLARTDRFDTAIRPTLLGRRLDWR</sequence>
<dbReference type="InterPro" id="IPR053540">
    <property type="entry name" value="BABR_hydratase"/>
</dbReference>
<accession>A0A1D8S2G6</accession>
<dbReference type="GeneID" id="30416831"/>
<feature type="transmembrane region" description="Helical" evidence="1">
    <location>
        <begin position="78"/>
        <end position="98"/>
    </location>
</feature>
<keyword evidence="1" id="KW-0812">Transmembrane</keyword>
<dbReference type="InterPro" id="IPR007354">
    <property type="entry name" value="CruF-like"/>
</dbReference>
<protein>
    <submittedName>
        <fullName evidence="2">Carotene biosynthesis associated membrane protein</fullName>
    </submittedName>
</protein>
<dbReference type="Proteomes" id="UP000185608">
    <property type="component" value="Chromosome"/>
</dbReference>
<dbReference type="STRING" id="1873524.HSR6_0306"/>
<dbReference type="AlphaFoldDB" id="A0A1D8S2G6"/>
<keyword evidence="1" id="KW-1133">Transmembrane helix</keyword>
<evidence type="ECO:0000313" key="5">
    <source>
        <dbReference type="Proteomes" id="UP000186165"/>
    </source>
</evidence>
<proteinExistence type="predicted"/>
<dbReference type="KEGG" id="hhsr:HSR6_0306"/>
<evidence type="ECO:0000313" key="2">
    <source>
        <dbReference type="EMBL" id="AOW79521.1"/>
    </source>
</evidence>
<evidence type="ECO:0000256" key="1">
    <source>
        <dbReference type="SAM" id="Phobius"/>
    </source>
</evidence>
<feature type="transmembrane region" description="Helical" evidence="1">
    <location>
        <begin position="241"/>
        <end position="259"/>
    </location>
</feature>
<dbReference type="PANTHER" id="PTHR39419">
    <property type="entry name" value="SLL0814 PROTEIN"/>
    <property type="match status" value="1"/>
</dbReference>
<feature type="transmembrane region" description="Helical" evidence="1">
    <location>
        <begin position="52"/>
        <end position="71"/>
    </location>
</feature>
<dbReference type="OrthoDB" id="107798at2157"/>
<gene>
    <name evidence="3" type="ORF">HSR6_0306</name>
    <name evidence="2" type="ORF">HTSR_0320</name>
</gene>
<dbReference type="Pfam" id="PF04240">
    <property type="entry name" value="Caroten_synth"/>
    <property type="match status" value="1"/>
</dbReference>
<dbReference type="EMBL" id="CP016804">
    <property type="protein sequence ID" value="APE94773.1"/>
    <property type="molecule type" value="Genomic_DNA"/>
</dbReference>
<dbReference type="EMBL" id="CP016070">
    <property type="protein sequence ID" value="AOW79521.1"/>
    <property type="molecule type" value="Genomic_DNA"/>
</dbReference>
<dbReference type="Proteomes" id="UP000186165">
    <property type="component" value="Chromosome"/>
</dbReference>
<dbReference type="RefSeq" id="WP_070364284.1">
    <property type="nucleotide sequence ID" value="NZ_CP016070.1"/>
</dbReference>
<dbReference type="NCBIfam" id="NF041333">
    <property type="entry name" value="CruF_Halo"/>
    <property type="match status" value="1"/>
</dbReference>
<reference evidence="5" key="2">
    <citation type="submission" date="2016-08" db="EMBL/GenBank/DDBJ databases">
        <title>Discovery of first anaerobic lithoheterotrophic haloarchae widely represented in hypersaline habitats.</title>
        <authorList>
            <person name="Sorokin D.Y."/>
            <person name="Kublanov I.V."/>
            <person name="Roman P."/>
            <person name="Sinninghe Damste J.S."/>
            <person name="Golyshin P.N."/>
            <person name="Rojo D."/>
            <person name="Ciordia S."/>
            <person name="Mena Md.C."/>
            <person name="Ferrer M."/>
            <person name="Smedile F."/>
            <person name="Messina E."/>
            <person name="La Cono V."/>
            <person name="Yakimov M.M."/>
        </authorList>
    </citation>
    <scope>NUCLEOTIDE SEQUENCE [LARGE SCALE GENOMIC DNA]</scope>
    <source>
        <strain evidence="5">HSR6</strain>
    </source>
</reference>
<dbReference type="KEGG" id="halh:HTSR_0320"/>
<accession>A0A1J1AA52</accession>
<reference evidence="3" key="3">
    <citation type="journal article" date="2017" name="ISME J.">
        <title>Discovery of anaerobic lithoheterotrophic haloarchaea, ubiquitous in hypersaline habitats.</title>
        <authorList>
            <person name="Sorokin D.Y."/>
            <person name="Messina E."/>
            <person name="Smedile F."/>
            <person name="Roman P."/>
            <person name="Damste J.S.S."/>
            <person name="Ciordia S."/>
            <person name="Mena M.C."/>
            <person name="Ferrer M."/>
            <person name="Golyshin P.N."/>
            <person name="Kublanov I.V."/>
            <person name="Samarov N.I."/>
            <person name="Toshchakov S.V."/>
            <person name="La Cono V."/>
            <person name="Yakimov M.M."/>
        </authorList>
    </citation>
    <scope>NUCLEOTIDE SEQUENCE</scope>
    <source>
        <strain evidence="3">HSR6</strain>
    </source>
</reference>
<dbReference type="PANTHER" id="PTHR39419:SF1">
    <property type="entry name" value="SLL0814 PROTEIN"/>
    <property type="match status" value="1"/>
</dbReference>